<dbReference type="AlphaFoldDB" id="A0A1E1WW53"/>
<evidence type="ECO:0000313" key="2">
    <source>
        <dbReference type="EMBL" id="JAT91255.1"/>
    </source>
</evidence>
<feature type="chain" id="PRO_5009115685" evidence="1">
    <location>
        <begin position="27"/>
        <end position="74"/>
    </location>
</feature>
<reference evidence="2" key="1">
    <citation type="journal article" date="2017" name="Front. Cell. Infect. Microbiol.">
        <title>The Distinct Transcriptional Response of the Midgut of Amblyomma sculptum and Amblyomma aureolatum Ticks to Rickettsia rickettsii Correlates to Their Differences in Susceptibility to Infection.</title>
        <authorList>
            <person name="Martins L.A."/>
            <person name="Galletti M.F.B.M."/>
            <person name="Ribeiro J.M."/>
            <person name="Fujita A."/>
            <person name="Costa F.B."/>
            <person name="Labruna M.B."/>
            <person name="Daffre S."/>
            <person name="Fogaca A.C."/>
        </authorList>
    </citation>
    <scope>NUCLEOTIDE SEQUENCE</scope>
</reference>
<sequence>FKMRRHLVYAVIFLFCIHSLVPSVHGCDTSLRPSKKPGKDCLGRDCNKNQCNYPVGGCDSCIGNHVWCSGYCTI</sequence>
<evidence type="ECO:0000256" key="1">
    <source>
        <dbReference type="SAM" id="SignalP"/>
    </source>
</evidence>
<protein>
    <submittedName>
        <fullName evidence="2">Putative 5.3 kDa antibacterial peptide</fullName>
    </submittedName>
</protein>
<feature type="non-terminal residue" evidence="2">
    <location>
        <position position="1"/>
    </location>
</feature>
<feature type="non-terminal residue" evidence="2">
    <location>
        <position position="74"/>
    </location>
</feature>
<keyword evidence="1" id="KW-0732">Signal</keyword>
<dbReference type="EMBL" id="GFAC01007933">
    <property type="protein sequence ID" value="JAT91255.1"/>
    <property type="molecule type" value="mRNA"/>
</dbReference>
<accession>A0A1E1WW53</accession>
<name>A0A1E1WW53_9ACAR</name>
<organism evidence="2">
    <name type="scientific">Amblyomma aureolatum</name>
    <dbReference type="NCBI Taxonomy" id="187763"/>
    <lineage>
        <taxon>Eukaryota</taxon>
        <taxon>Metazoa</taxon>
        <taxon>Ecdysozoa</taxon>
        <taxon>Arthropoda</taxon>
        <taxon>Chelicerata</taxon>
        <taxon>Arachnida</taxon>
        <taxon>Acari</taxon>
        <taxon>Parasitiformes</taxon>
        <taxon>Ixodida</taxon>
        <taxon>Ixodoidea</taxon>
        <taxon>Ixodidae</taxon>
        <taxon>Amblyomminae</taxon>
        <taxon>Amblyomma</taxon>
    </lineage>
</organism>
<proteinExistence type="evidence at transcript level"/>
<feature type="signal peptide" evidence="1">
    <location>
        <begin position="1"/>
        <end position="26"/>
    </location>
</feature>